<comment type="caution">
    <text evidence="3">The sequence shown here is derived from an EMBL/GenBank/DDBJ whole genome shotgun (WGS) entry which is preliminary data.</text>
</comment>
<feature type="transmembrane region" description="Helical" evidence="1">
    <location>
        <begin position="237"/>
        <end position="262"/>
    </location>
</feature>
<dbReference type="EMBL" id="BMMF01000006">
    <property type="protein sequence ID" value="GGK36038.1"/>
    <property type="molecule type" value="Genomic_DNA"/>
</dbReference>
<feature type="domain" description="DUF1206" evidence="2">
    <location>
        <begin position="98"/>
        <end position="171"/>
    </location>
</feature>
<sequence length="289" mass="29446">MSGTNTLETTARVGYAARGVVYMMVGGLAVLAAVGPGGQTGGSRGALSTLVGEPFGQALLVVIALGLAAFAVWREVAAISDADHRGSSGKGLAIRGAHVVSGLIYLTLAFYALSLAMGWSTSGGGGGGSGDGGAQSWSAWLMAKPFGRWLLGIVGLGVAGVGIGFVVRGWRGDVTKHLHYAPNAENWVVPLGRAGFAARGIVFMIIGGFLVVAAWQSDSSEARGLGGALRTLQEQPYGWILLGLVAAGLFAFGAFGIVQAIYRRIDAPDMDAAAGDAKRAAQRGARKVS</sequence>
<evidence type="ECO:0000313" key="3">
    <source>
        <dbReference type="EMBL" id="GGK36038.1"/>
    </source>
</evidence>
<name>A0A917V3W8_9HYPH</name>
<protein>
    <submittedName>
        <fullName evidence="3">Membrane protein</fullName>
    </submittedName>
</protein>
<organism evidence="3 4">
    <name type="scientific">Salinarimonas ramus</name>
    <dbReference type="NCBI Taxonomy" id="690164"/>
    <lineage>
        <taxon>Bacteria</taxon>
        <taxon>Pseudomonadati</taxon>
        <taxon>Pseudomonadota</taxon>
        <taxon>Alphaproteobacteria</taxon>
        <taxon>Hyphomicrobiales</taxon>
        <taxon>Salinarimonadaceae</taxon>
        <taxon>Salinarimonas</taxon>
    </lineage>
</organism>
<accession>A0A917V3W8</accession>
<dbReference type="RefSeq" id="WP_188913150.1">
    <property type="nucleotide sequence ID" value="NZ_BMMF01000006.1"/>
</dbReference>
<keyword evidence="1" id="KW-0812">Transmembrane</keyword>
<feature type="transmembrane region" description="Helical" evidence="1">
    <location>
        <begin position="146"/>
        <end position="167"/>
    </location>
</feature>
<feature type="transmembrane region" description="Helical" evidence="1">
    <location>
        <begin position="55"/>
        <end position="73"/>
    </location>
</feature>
<keyword evidence="1" id="KW-1133">Transmembrane helix</keyword>
<keyword evidence="4" id="KW-1185">Reference proteome</keyword>
<feature type="domain" description="DUF1206" evidence="2">
    <location>
        <begin position="194"/>
        <end position="263"/>
    </location>
</feature>
<proteinExistence type="predicted"/>
<dbReference type="Proteomes" id="UP000600449">
    <property type="component" value="Unassembled WGS sequence"/>
</dbReference>
<reference evidence="3 4" key="1">
    <citation type="journal article" date="2014" name="Int. J. Syst. Evol. Microbiol.">
        <title>Complete genome sequence of Corynebacterium casei LMG S-19264T (=DSM 44701T), isolated from a smear-ripened cheese.</title>
        <authorList>
            <consortium name="US DOE Joint Genome Institute (JGI-PGF)"/>
            <person name="Walter F."/>
            <person name="Albersmeier A."/>
            <person name="Kalinowski J."/>
            <person name="Ruckert C."/>
        </authorList>
    </citation>
    <scope>NUCLEOTIDE SEQUENCE [LARGE SCALE GENOMIC DNA]</scope>
    <source>
        <strain evidence="3 4">CGMCC 1.9161</strain>
    </source>
</reference>
<dbReference type="Pfam" id="PF06724">
    <property type="entry name" value="DUF1206"/>
    <property type="match status" value="3"/>
</dbReference>
<feature type="transmembrane region" description="Helical" evidence="1">
    <location>
        <begin position="15"/>
        <end position="35"/>
    </location>
</feature>
<dbReference type="InterPro" id="IPR009597">
    <property type="entry name" value="DUF1206"/>
</dbReference>
<feature type="domain" description="DUF1206" evidence="2">
    <location>
        <begin position="13"/>
        <end position="79"/>
    </location>
</feature>
<keyword evidence="1" id="KW-0472">Membrane</keyword>
<feature type="transmembrane region" description="Helical" evidence="1">
    <location>
        <begin position="93"/>
        <end position="113"/>
    </location>
</feature>
<gene>
    <name evidence="3" type="ORF">GCM10011322_23780</name>
</gene>
<evidence type="ECO:0000256" key="1">
    <source>
        <dbReference type="SAM" id="Phobius"/>
    </source>
</evidence>
<evidence type="ECO:0000313" key="4">
    <source>
        <dbReference type="Proteomes" id="UP000600449"/>
    </source>
</evidence>
<feature type="transmembrane region" description="Helical" evidence="1">
    <location>
        <begin position="196"/>
        <end position="217"/>
    </location>
</feature>
<evidence type="ECO:0000259" key="2">
    <source>
        <dbReference type="Pfam" id="PF06724"/>
    </source>
</evidence>
<dbReference type="AlphaFoldDB" id="A0A917V3W8"/>